<dbReference type="EMBL" id="SMLW01000477">
    <property type="protein sequence ID" value="MTI25039.1"/>
    <property type="molecule type" value="Genomic_DNA"/>
</dbReference>
<sequence length="248" mass="28065">MNRSVYLFFFIILLGTVACDGGGKDSKGGKRKKEGLVKQFRPDGSLKTEINFKNGKKNGLAKSYYKNGQLRQQITYLNNVKHGDVTTYYENGKPYQVTPYENGKIHGLRKKYRMDGRLAAEVPYNKGVVCKGLKEYLLNGDIKKSYPKIVIREIDNMLKSNEFILRISISDNSRKVTYYIGDLDSNGCISESATMVKPQRPGVLDLKYNIGPGMFMMEELNIIAVVETKLGNPYVLEKKHNLAIENRG</sequence>
<protein>
    <submittedName>
        <fullName evidence="1">Toxin-antitoxin system YwqK family antitoxin</fullName>
    </submittedName>
</protein>
<proteinExistence type="predicted"/>
<accession>A0ABW9RNV4</accession>
<dbReference type="InterPro" id="IPR011652">
    <property type="entry name" value="MORN_2"/>
</dbReference>
<reference evidence="1 2" key="1">
    <citation type="submission" date="2019-02" db="EMBL/GenBank/DDBJ databases">
        <authorList>
            <person name="Goldberg S.R."/>
            <person name="Haltli B.A."/>
            <person name="Correa H."/>
            <person name="Russell K.G."/>
        </authorList>
    </citation>
    <scope>NUCLEOTIDE SEQUENCE [LARGE SCALE GENOMIC DNA]</scope>
    <source>
        <strain evidence="1 2">JCM 16186</strain>
    </source>
</reference>
<dbReference type="PROSITE" id="PS51257">
    <property type="entry name" value="PROKAR_LIPOPROTEIN"/>
    <property type="match status" value="1"/>
</dbReference>
<dbReference type="Pfam" id="PF07661">
    <property type="entry name" value="MORN_2"/>
    <property type="match status" value="3"/>
</dbReference>
<dbReference type="Proteomes" id="UP000798808">
    <property type="component" value="Unassembled WGS sequence"/>
</dbReference>
<gene>
    <name evidence="1" type="ORF">E1163_08815</name>
</gene>
<evidence type="ECO:0000313" key="1">
    <source>
        <dbReference type="EMBL" id="MTI25039.1"/>
    </source>
</evidence>
<organism evidence="1 2">
    <name type="scientific">Fulvivirga kasyanovii</name>
    <dbReference type="NCBI Taxonomy" id="396812"/>
    <lineage>
        <taxon>Bacteria</taxon>
        <taxon>Pseudomonadati</taxon>
        <taxon>Bacteroidota</taxon>
        <taxon>Cytophagia</taxon>
        <taxon>Cytophagales</taxon>
        <taxon>Fulvivirgaceae</taxon>
        <taxon>Fulvivirga</taxon>
    </lineage>
</organism>
<dbReference type="SUPFAM" id="SSF82185">
    <property type="entry name" value="Histone H3 K4-specific methyltransferase SET7/9 N-terminal domain"/>
    <property type="match status" value="1"/>
</dbReference>
<keyword evidence="2" id="KW-1185">Reference proteome</keyword>
<name>A0ABW9RNV4_9BACT</name>
<comment type="caution">
    <text evidence="1">The sequence shown here is derived from an EMBL/GenBank/DDBJ whole genome shotgun (WGS) entry which is preliminary data.</text>
</comment>
<dbReference type="Gene3D" id="3.90.930.1">
    <property type="match status" value="1"/>
</dbReference>
<dbReference type="RefSeq" id="WP_155171076.1">
    <property type="nucleotide sequence ID" value="NZ_BAAAFL010000012.1"/>
</dbReference>
<evidence type="ECO:0000313" key="2">
    <source>
        <dbReference type="Proteomes" id="UP000798808"/>
    </source>
</evidence>